<dbReference type="Pfam" id="PF08448">
    <property type="entry name" value="PAS_4"/>
    <property type="match status" value="1"/>
</dbReference>
<dbReference type="PANTHER" id="PTHR44757:SF2">
    <property type="entry name" value="BIOFILM ARCHITECTURE MAINTENANCE PROTEIN MBAA"/>
    <property type="match status" value="1"/>
</dbReference>
<dbReference type="Gene3D" id="3.30.450.20">
    <property type="entry name" value="PAS domain"/>
    <property type="match status" value="3"/>
</dbReference>
<dbReference type="InterPro" id="IPR013656">
    <property type="entry name" value="PAS_4"/>
</dbReference>
<feature type="transmembrane region" description="Helical" evidence="8">
    <location>
        <begin position="46"/>
        <end position="66"/>
    </location>
</feature>
<evidence type="ECO:0000256" key="6">
    <source>
        <dbReference type="ARBA" id="ARBA00051114"/>
    </source>
</evidence>
<evidence type="ECO:0000259" key="10">
    <source>
        <dbReference type="PROSITE" id="PS50112"/>
    </source>
</evidence>
<dbReference type="InterPro" id="IPR052155">
    <property type="entry name" value="Biofilm_reg_signaling"/>
</dbReference>
<dbReference type="InterPro" id="IPR000700">
    <property type="entry name" value="PAS-assoc_C"/>
</dbReference>
<dbReference type="InterPro" id="IPR035919">
    <property type="entry name" value="EAL_sf"/>
</dbReference>
<feature type="domain" description="PAC" evidence="11">
    <location>
        <begin position="941"/>
        <end position="995"/>
    </location>
</feature>
<comment type="subcellular location">
    <subcellularLocation>
        <location evidence="2">Cell inner membrane</location>
    </subcellularLocation>
</comment>
<feature type="transmembrane region" description="Helical" evidence="8">
    <location>
        <begin position="119"/>
        <end position="140"/>
    </location>
</feature>
<feature type="domain" description="GGDEF" evidence="13">
    <location>
        <begin position="1027"/>
        <end position="1161"/>
    </location>
</feature>
<dbReference type="SMART" id="SM00448">
    <property type="entry name" value="REC"/>
    <property type="match status" value="1"/>
</dbReference>
<dbReference type="SMART" id="SM00086">
    <property type="entry name" value="PAC"/>
    <property type="match status" value="1"/>
</dbReference>
<feature type="transmembrane region" description="Helical" evidence="8">
    <location>
        <begin position="21"/>
        <end position="40"/>
    </location>
</feature>
<dbReference type="NCBIfam" id="TIGR00254">
    <property type="entry name" value="GGDEF"/>
    <property type="match status" value="1"/>
</dbReference>
<dbReference type="Pfam" id="PF13426">
    <property type="entry name" value="PAS_9"/>
    <property type="match status" value="1"/>
</dbReference>
<gene>
    <name evidence="14" type="ORF">SAMN05216214_105124</name>
</gene>
<dbReference type="CDD" id="cd00130">
    <property type="entry name" value="PAS"/>
    <property type="match status" value="3"/>
</dbReference>
<dbReference type="SUPFAM" id="SSF141868">
    <property type="entry name" value="EAL domain-like"/>
    <property type="match status" value="1"/>
</dbReference>
<dbReference type="InterPro" id="IPR035965">
    <property type="entry name" value="PAS-like_dom_sf"/>
</dbReference>
<dbReference type="InterPro" id="IPR043128">
    <property type="entry name" value="Rev_trsase/Diguanyl_cyclase"/>
</dbReference>
<reference evidence="14 15" key="1">
    <citation type="submission" date="2016-10" db="EMBL/GenBank/DDBJ databases">
        <authorList>
            <person name="de Groot N.N."/>
        </authorList>
    </citation>
    <scope>NUCLEOTIDE SEQUENCE [LARGE SCALE GENOMIC DNA]</scope>
    <source>
        <strain evidence="14 15">JCM 19513</strain>
    </source>
</reference>
<evidence type="ECO:0000256" key="4">
    <source>
        <dbReference type="ARBA" id="ARBA00022636"/>
    </source>
</evidence>
<dbReference type="PROSITE" id="PS50113">
    <property type="entry name" value="PAC"/>
    <property type="match status" value="1"/>
</dbReference>
<dbReference type="CDD" id="cd01949">
    <property type="entry name" value="GGDEF"/>
    <property type="match status" value="1"/>
</dbReference>
<dbReference type="GO" id="GO:0006355">
    <property type="term" value="P:regulation of DNA-templated transcription"/>
    <property type="evidence" value="ECO:0007669"/>
    <property type="project" value="InterPro"/>
</dbReference>
<proteinExistence type="predicted"/>
<dbReference type="InterPro" id="IPR000160">
    <property type="entry name" value="GGDEF_dom"/>
</dbReference>
<dbReference type="InterPro" id="IPR001610">
    <property type="entry name" value="PAC"/>
</dbReference>
<keyword evidence="8" id="KW-0812">Transmembrane</keyword>
<evidence type="ECO:0000256" key="3">
    <source>
        <dbReference type="ARBA" id="ARBA00012282"/>
    </source>
</evidence>
<feature type="modified residue" description="4-aspartylphosphate" evidence="7">
    <location>
        <position position="1488"/>
    </location>
</feature>
<evidence type="ECO:0000259" key="13">
    <source>
        <dbReference type="PROSITE" id="PS50887"/>
    </source>
</evidence>
<keyword evidence="8" id="KW-1133">Transmembrane helix</keyword>
<feature type="domain" description="Response regulatory" evidence="9">
    <location>
        <begin position="1439"/>
        <end position="1554"/>
    </location>
</feature>
<dbReference type="PROSITE" id="PS50887">
    <property type="entry name" value="GGDEF"/>
    <property type="match status" value="1"/>
</dbReference>
<dbReference type="InterPro" id="IPR001789">
    <property type="entry name" value="Sig_transdc_resp-reg_receiver"/>
</dbReference>
<dbReference type="InterPro" id="IPR013767">
    <property type="entry name" value="PAS_fold"/>
</dbReference>
<dbReference type="FunFam" id="3.20.20.450:FF:000001">
    <property type="entry name" value="Cyclic di-GMP phosphodiesterase yahA"/>
    <property type="match status" value="1"/>
</dbReference>
<dbReference type="SUPFAM" id="SSF52172">
    <property type="entry name" value="CheY-like"/>
    <property type="match status" value="1"/>
</dbReference>
<dbReference type="GO" id="GO:0071111">
    <property type="term" value="F:cyclic-guanylate-specific phosphodiesterase activity"/>
    <property type="evidence" value="ECO:0007669"/>
    <property type="project" value="UniProtKB-EC"/>
</dbReference>
<evidence type="ECO:0000256" key="2">
    <source>
        <dbReference type="ARBA" id="ARBA00004533"/>
    </source>
</evidence>
<dbReference type="SMART" id="SM00267">
    <property type="entry name" value="GGDEF"/>
    <property type="match status" value="1"/>
</dbReference>
<dbReference type="SUPFAM" id="SSF55785">
    <property type="entry name" value="PYP-like sensor domain (PAS domain)"/>
    <property type="match status" value="3"/>
</dbReference>
<accession>A0A1H7K226</accession>
<dbReference type="GO" id="GO:0000160">
    <property type="term" value="P:phosphorelay signal transduction system"/>
    <property type="evidence" value="ECO:0007669"/>
    <property type="project" value="InterPro"/>
</dbReference>
<evidence type="ECO:0000256" key="7">
    <source>
        <dbReference type="PROSITE-ProRule" id="PRU00169"/>
    </source>
</evidence>
<dbReference type="PROSITE" id="PS50110">
    <property type="entry name" value="RESPONSE_REGULATORY"/>
    <property type="match status" value="1"/>
</dbReference>
<feature type="transmembrane region" description="Helical" evidence="8">
    <location>
        <begin position="418"/>
        <end position="437"/>
    </location>
</feature>
<dbReference type="CDD" id="cd17569">
    <property type="entry name" value="REC_HupR-like"/>
    <property type="match status" value="1"/>
</dbReference>
<evidence type="ECO:0000313" key="14">
    <source>
        <dbReference type="EMBL" id="SEK80822.1"/>
    </source>
</evidence>
<dbReference type="SMART" id="SM00052">
    <property type="entry name" value="EAL"/>
    <property type="match status" value="1"/>
</dbReference>
<dbReference type="Pfam" id="PF00072">
    <property type="entry name" value="Response_reg"/>
    <property type="match status" value="1"/>
</dbReference>
<dbReference type="SUPFAM" id="SSF55073">
    <property type="entry name" value="Nucleotide cyclase"/>
    <property type="match status" value="1"/>
</dbReference>
<keyword evidence="4" id="KW-0973">c-di-GMP</keyword>
<evidence type="ECO:0000256" key="8">
    <source>
        <dbReference type="SAM" id="Phobius"/>
    </source>
</evidence>
<evidence type="ECO:0000259" key="12">
    <source>
        <dbReference type="PROSITE" id="PS50883"/>
    </source>
</evidence>
<feature type="domain" description="PAS" evidence="10">
    <location>
        <begin position="867"/>
        <end position="916"/>
    </location>
</feature>
<dbReference type="Pfam" id="PF00989">
    <property type="entry name" value="PAS"/>
    <property type="match status" value="1"/>
</dbReference>
<organism evidence="14 15">
    <name type="scientific">Atopomonas hussainii</name>
    <dbReference type="NCBI Taxonomy" id="1429083"/>
    <lineage>
        <taxon>Bacteria</taxon>
        <taxon>Pseudomonadati</taxon>
        <taxon>Pseudomonadota</taxon>
        <taxon>Gammaproteobacteria</taxon>
        <taxon>Pseudomonadales</taxon>
        <taxon>Pseudomonadaceae</taxon>
        <taxon>Atopomonas</taxon>
    </lineage>
</organism>
<evidence type="ECO:0000313" key="15">
    <source>
        <dbReference type="Proteomes" id="UP000185766"/>
    </source>
</evidence>
<sequence length="1569" mass="176658">MLKRLAQINWALAAQAYLHSLAFVCLSLALILGVFLLANSTDRAPLFSPGTPVALLLLALLSWSTVRGKRWQWLALPLAAFWLALQEQIAVLHAATGLLLALMLWGFNALLQRRDSLQPLSFVLGSITAISGLLLLILPINYQPLFEQSLSLTQHLLGATLLLLSGIGLLAQTSLDDDSEALPWPAISLIVAVVGSLLWFAQIQYSQQLEHLRGQQQLERIEQILTRELHANERLMETHATLWASRAVADQAQWNKSGEALSTILPDLAAGFILNHYGAQQFNYYPPGTDAESLINLLPMNDLPRWLRQLRQSPGIGFSHSVNGSQGWVHAIGRYLPQSQQYMVLIIKLPGWLSSQLEEVSQHTPLRLNEGRYELFASLRSEDISEPAQPLALPGQLNWQVKLLTSSAKDIQAITTELILIFATLVGALLGLVMHLMQQSSQRTQRLQQQQLALANSLMESEQLRQTNQQMMEQSLDVLCALDENRLIRWISPAIERLCARQTANLAGLNFHELVWAEDRHSFNQAAQTVTQGFPLYDLRLRLIHADGHVVPTLWSLRWSRQESSYYLVGRDIQTLQATENFQTQQREILSEISNDKPAQHILHMLIDLIIDYVPGTSVAFHKVDGQDALIAIAHSHRAQPVLGELGLTGPDELCDAPLEATLQRCRSHNSRQASIQWQQRLGQKGLRDSLCLPLINARHDVLGIMTLVVENTAALEAPYAERWTLAANLATITLERDRQKHQLQMNEQYYRSLFDNHPDAVFSCDLQGRLLAANQATSELIKIPRERLPGHRLEEFLLAEDASLMQAQCERVIAGEPQHRELEWLDSKKHIWQVDVTQLPIHVDGDCAGIFNIVRNITLAKSAEQHLKLSQRALEACSNGIVISDARLPEQPVVYVNAAFTRITGYSNDEILGRNCNVLQKDVPRSKAVDQLSASIKAGESVHVVLQNRRKNGELFWNDLQIEPVTDDKGNLTHFVGIQTDVTSQKHYEKELAFHASHDRLTALPNRALLEDRLSQAVHAAQRRQRLLALLFIDLDEFKPINDTFGHAVGDEVLMEIAERLRCEVRNEDTLARMGGDEYVILLPELDNEQQAVQVAERIIASIDRPIVHHDLTLHVTCSVGISFTYDGELEQPTQLLQQADMAMYRAKQNGRNTYDIYTEDLDESVSARMMLRNELRSALARDEFILHFQPQVDGRTGRISGIEALIRWRHPELGMVPPNDFIPLAESSGQIVQIGAWALREACRVNKMLLDRGLCDCPMAVNLSPAQLRRQPFTQLVEQTLQETGLPANRLELEITESILMQDTENSVAVLKALSQQGVRTAIDDFGTGFSSLSYLKILPLNKVKIDRSFVSDIIRNSHDAAITQAIIAMAHHLSMGVIAEGVEEEGQFNFLLKNQCDEFQGFFFSKPLPEDQLVAFLQQNRQGVSLPEQAQEQVQTLLLVDDEPNILRALTRLLRRDGYTILTANSAQEGFELLARNNVQVIISDQRMPGMSGTEFLRKVKDIHPHTVRMVLSGYTDLASVTEAINQGSIYKYLVKPWEDEQLREVIRQAFQQYELQLRTTMRLNA</sequence>
<dbReference type="PROSITE" id="PS50112">
    <property type="entry name" value="PAS"/>
    <property type="match status" value="2"/>
</dbReference>
<dbReference type="InterPro" id="IPR011006">
    <property type="entry name" value="CheY-like_superfamily"/>
</dbReference>
<keyword evidence="15" id="KW-1185">Reference proteome</keyword>
<dbReference type="EC" id="3.1.4.52" evidence="3"/>
<comment type="catalytic activity">
    <reaction evidence="6">
        <text>3',3'-c-di-GMP + H2O = 5'-phosphoguanylyl(3'-&gt;5')guanosine + H(+)</text>
        <dbReference type="Rhea" id="RHEA:24902"/>
        <dbReference type="ChEBI" id="CHEBI:15377"/>
        <dbReference type="ChEBI" id="CHEBI:15378"/>
        <dbReference type="ChEBI" id="CHEBI:58754"/>
        <dbReference type="ChEBI" id="CHEBI:58805"/>
        <dbReference type="EC" id="3.1.4.52"/>
    </reaction>
    <physiologicalReaction direction="left-to-right" evidence="6">
        <dbReference type="Rhea" id="RHEA:24903"/>
    </physiologicalReaction>
</comment>
<dbReference type="InterPro" id="IPR029016">
    <property type="entry name" value="GAF-like_dom_sf"/>
</dbReference>
<dbReference type="InterPro" id="IPR001633">
    <property type="entry name" value="EAL_dom"/>
</dbReference>
<dbReference type="GO" id="GO:0016301">
    <property type="term" value="F:kinase activity"/>
    <property type="evidence" value="ECO:0007669"/>
    <property type="project" value="UniProtKB-KW"/>
</dbReference>
<dbReference type="PANTHER" id="PTHR44757">
    <property type="entry name" value="DIGUANYLATE CYCLASE DGCP"/>
    <property type="match status" value="1"/>
</dbReference>
<keyword evidence="5" id="KW-0808">Transferase</keyword>
<dbReference type="STRING" id="1429083.GCA_001885685_01302"/>
<dbReference type="InterPro" id="IPR000014">
    <property type="entry name" value="PAS"/>
</dbReference>
<dbReference type="RefSeq" id="WP_074866410.1">
    <property type="nucleotide sequence ID" value="NZ_FOAS01000005.1"/>
</dbReference>
<dbReference type="Gene3D" id="3.40.50.2300">
    <property type="match status" value="1"/>
</dbReference>
<dbReference type="Gene3D" id="3.20.20.450">
    <property type="entry name" value="EAL domain"/>
    <property type="match status" value="1"/>
</dbReference>
<feature type="transmembrane region" description="Helical" evidence="8">
    <location>
        <begin position="182"/>
        <end position="201"/>
    </location>
</feature>
<dbReference type="Pfam" id="PF00563">
    <property type="entry name" value="EAL"/>
    <property type="match status" value="1"/>
</dbReference>
<evidence type="ECO:0000256" key="1">
    <source>
        <dbReference type="ARBA" id="ARBA00001946"/>
    </source>
</evidence>
<dbReference type="GO" id="GO:0071732">
    <property type="term" value="P:cellular response to nitric oxide"/>
    <property type="evidence" value="ECO:0007669"/>
    <property type="project" value="UniProtKB-ARBA"/>
</dbReference>
<dbReference type="SMART" id="SM00091">
    <property type="entry name" value="PAS"/>
    <property type="match status" value="3"/>
</dbReference>
<evidence type="ECO:0000259" key="11">
    <source>
        <dbReference type="PROSITE" id="PS50113"/>
    </source>
</evidence>
<evidence type="ECO:0000259" key="9">
    <source>
        <dbReference type="PROSITE" id="PS50110"/>
    </source>
</evidence>
<feature type="transmembrane region" description="Helical" evidence="8">
    <location>
        <begin position="78"/>
        <end position="107"/>
    </location>
</feature>
<dbReference type="EMBL" id="FOAS01000005">
    <property type="protein sequence ID" value="SEK80822.1"/>
    <property type="molecule type" value="Genomic_DNA"/>
</dbReference>
<dbReference type="Gene3D" id="3.30.450.40">
    <property type="match status" value="1"/>
</dbReference>
<dbReference type="NCBIfam" id="TIGR00229">
    <property type="entry name" value="sensory_box"/>
    <property type="match status" value="3"/>
</dbReference>
<feature type="domain" description="EAL" evidence="12">
    <location>
        <begin position="1170"/>
        <end position="1424"/>
    </location>
</feature>
<dbReference type="Gene3D" id="3.30.70.270">
    <property type="match status" value="1"/>
</dbReference>
<protein>
    <recommendedName>
        <fullName evidence="3">cyclic-guanylate-specific phosphodiesterase</fullName>
        <ecNumber evidence="3">3.1.4.52</ecNumber>
    </recommendedName>
</protein>
<feature type="domain" description="PAS" evidence="10">
    <location>
        <begin position="747"/>
        <end position="817"/>
    </location>
</feature>
<dbReference type="Pfam" id="PF00990">
    <property type="entry name" value="GGDEF"/>
    <property type="match status" value="1"/>
</dbReference>
<dbReference type="Proteomes" id="UP000185766">
    <property type="component" value="Unassembled WGS sequence"/>
</dbReference>
<evidence type="ECO:0000256" key="5">
    <source>
        <dbReference type="ARBA" id="ARBA00022777"/>
    </source>
</evidence>
<keyword evidence="7" id="KW-0597">Phosphoprotein</keyword>
<keyword evidence="8" id="KW-0472">Membrane</keyword>
<comment type="cofactor">
    <cofactor evidence="1">
        <name>Mg(2+)</name>
        <dbReference type="ChEBI" id="CHEBI:18420"/>
    </cofactor>
</comment>
<dbReference type="SUPFAM" id="SSF55781">
    <property type="entry name" value="GAF domain-like"/>
    <property type="match status" value="1"/>
</dbReference>
<dbReference type="PROSITE" id="PS50883">
    <property type="entry name" value="EAL"/>
    <property type="match status" value="1"/>
</dbReference>
<dbReference type="GO" id="GO:0005886">
    <property type="term" value="C:plasma membrane"/>
    <property type="evidence" value="ECO:0007669"/>
    <property type="project" value="UniProtKB-SubCell"/>
</dbReference>
<dbReference type="CDD" id="cd01948">
    <property type="entry name" value="EAL"/>
    <property type="match status" value="1"/>
</dbReference>
<name>A0A1H7K226_9GAMM</name>
<dbReference type="FunFam" id="3.30.70.270:FF:000001">
    <property type="entry name" value="Diguanylate cyclase domain protein"/>
    <property type="match status" value="1"/>
</dbReference>
<keyword evidence="5" id="KW-0418">Kinase</keyword>
<dbReference type="InterPro" id="IPR029787">
    <property type="entry name" value="Nucleotide_cyclase"/>
</dbReference>